<comment type="caution">
    <text evidence="6">The sequence shown here is derived from an EMBL/GenBank/DDBJ whole genome shotgun (WGS) entry which is preliminary data.</text>
</comment>
<proteinExistence type="inferred from homology"/>
<protein>
    <submittedName>
        <fullName evidence="6">Serine/threonine protein phosphatase</fullName>
    </submittedName>
</protein>
<organism evidence="6 7">
    <name type="scientific">Lactobacillus equicursoris</name>
    <dbReference type="NCBI Taxonomy" id="420645"/>
    <lineage>
        <taxon>Bacteria</taxon>
        <taxon>Bacillati</taxon>
        <taxon>Bacillota</taxon>
        <taxon>Bacilli</taxon>
        <taxon>Lactobacillales</taxon>
        <taxon>Lactobacillaceae</taxon>
        <taxon>Lactobacillus</taxon>
    </lineage>
</organism>
<keyword evidence="2" id="KW-0378">Hydrolase</keyword>
<dbReference type="RefSeq" id="WP_154486459.1">
    <property type="nucleotide sequence ID" value="NZ_VUMW01000004.1"/>
</dbReference>
<dbReference type="PANTHER" id="PTHR42988">
    <property type="entry name" value="PHOSPHOHYDROLASE"/>
    <property type="match status" value="1"/>
</dbReference>
<dbReference type="AlphaFoldDB" id="A0A844FM06"/>
<dbReference type="EMBL" id="VUMW01000004">
    <property type="protein sequence ID" value="MST79369.1"/>
    <property type="molecule type" value="Genomic_DNA"/>
</dbReference>
<reference evidence="6 7" key="1">
    <citation type="submission" date="2019-08" db="EMBL/GenBank/DDBJ databases">
        <title>In-depth cultivation of the pig gut microbiome towards novel bacterial diversity and tailored functional studies.</title>
        <authorList>
            <person name="Wylensek D."/>
            <person name="Hitch T.C.A."/>
            <person name="Clavel T."/>
        </authorList>
    </citation>
    <scope>NUCLEOTIDE SEQUENCE [LARGE SCALE GENOMIC DNA]</scope>
    <source>
        <strain evidence="6 7">WCA-470BD-2E</strain>
    </source>
</reference>
<dbReference type="InterPro" id="IPR004843">
    <property type="entry name" value="Calcineurin-like_PHP"/>
</dbReference>
<dbReference type="PANTHER" id="PTHR42988:SF2">
    <property type="entry name" value="CYCLIC NUCLEOTIDE PHOSPHODIESTERASE CBUA0032-RELATED"/>
    <property type="match status" value="1"/>
</dbReference>
<evidence type="ECO:0000259" key="5">
    <source>
        <dbReference type="Pfam" id="PF00149"/>
    </source>
</evidence>
<keyword evidence="1" id="KW-0479">Metal-binding</keyword>
<dbReference type="SUPFAM" id="SSF56300">
    <property type="entry name" value="Metallo-dependent phosphatases"/>
    <property type="match status" value="1"/>
</dbReference>
<dbReference type="InterPro" id="IPR029052">
    <property type="entry name" value="Metallo-depent_PP-like"/>
</dbReference>
<evidence type="ECO:0000256" key="1">
    <source>
        <dbReference type="ARBA" id="ARBA00022723"/>
    </source>
</evidence>
<comment type="similarity">
    <text evidence="4">Belongs to the cyclic nucleotide phosphodiesterase class-III family.</text>
</comment>
<dbReference type="Proteomes" id="UP000452141">
    <property type="component" value="Unassembled WGS sequence"/>
</dbReference>
<evidence type="ECO:0000313" key="7">
    <source>
        <dbReference type="Proteomes" id="UP000452141"/>
    </source>
</evidence>
<sequence>MKVITDKANPEFWLLSDPHLIADSLHDFGPRFEQMQATSAGKDITYQETALRAFVKKVVEEKPDAVVITGDLTFNGAKASAKKFAELFAPLKKAGVALIAIPGNHDIFDGWARRFEADQEYRVDQLSPRDWREIFSATYDLAESLDPNSLSFAVNLNPHWRLICLDSNIYGHQESYGHPITSGNLTDSERAWLTQELETGQKANQEMLFFMHHNLYDHNSVVHDGFRLNNAAELLALLKKYPVRCAFSGHIHAQHIMAKNVAIPEIVSSCFAETDQGYGIVKLGNNQLDYLRKTFDIDRYLTEQEKKAYPFNDFHSYLVKVFDGANDQLMEHFLTFDGTAEGQEAISLLKKLHWNFFTGQGNLTPAESATLKKSATYQKLLQMGPNLRWYLNSLTESQESSQELMLTW</sequence>
<evidence type="ECO:0000256" key="4">
    <source>
        <dbReference type="ARBA" id="ARBA00025742"/>
    </source>
</evidence>
<dbReference type="GO" id="GO:0016787">
    <property type="term" value="F:hydrolase activity"/>
    <property type="evidence" value="ECO:0007669"/>
    <property type="project" value="UniProtKB-KW"/>
</dbReference>
<feature type="domain" description="Calcineurin-like phosphoesterase" evidence="5">
    <location>
        <begin position="12"/>
        <end position="253"/>
    </location>
</feature>
<dbReference type="Gene3D" id="3.60.21.10">
    <property type="match status" value="1"/>
</dbReference>
<dbReference type="InterPro" id="IPR050884">
    <property type="entry name" value="CNP_phosphodiesterase-III"/>
</dbReference>
<keyword evidence="3" id="KW-0408">Iron</keyword>
<gene>
    <name evidence="6" type="ORF">FYJ61_02490</name>
</gene>
<name>A0A844FM06_9LACO</name>
<evidence type="ECO:0000256" key="3">
    <source>
        <dbReference type="ARBA" id="ARBA00023004"/>
    </source>
</evidence>
<dbReference type="Pfam" id="PF00149">
    <property type="entry name" value="Metallophos"/>
    <property type="match status" value="1"/>
</dbReference>
<accession>A0A844FM06</accession>
<evidence type="ECO:0000256" key="2">
    <source>
        <dbReference type="ARBA" id="ARBA00022801"/>
    </source>
</evidence>
<dbReference type="GO" id="GO:0046872">
    <property type="term" value="F:metal ion binding"/>
    <property type="evidence" value="ECO:0007669"/>
    <property type="project" value="UniProtKB-KW"/>
</dbReference>
<evidence type="ECO:0000313" key="6">
    <source>
        <dbReference type="EMBL" id="MST79369.1"/>
    </source>
</evidence>